<dbReference type="InterPro" id="IPR004638">
    <property type="entry name" value="EmrB-like"/>
</dbReference>
<dbReference type="PANTHER" id="PTHR42718">
    <property type="entry name" value="MAJOR FACILITATOR SUPERFAMILY MULTIDRUG TRANSPORTER MFSC"/>
    <property type="match status" value="1"/>
</dbReference>
<feature type="transmembrane region" description="Helical" evidence="8">
    <location>
        <begin position="85"/>
        <end position="105"/>
    </location>
</feature>
<keyword evidence="3" id="KW-0813">Transport</keyword>
<dbReference type="InterPro" id="IPR011701">
    <property type="entry name" value="MFS"/>
</dbReference>
<feature type="transmembrane region" description="Helical" evidence="8">
    <location>
        <begin position="310"/>
        <end position="327"/>
    </location>
</feature>
<dbReference type="PRINTS" id="PR01036">
    <property type="entry name" value="TCRTETB"/>
</dbReference>
<keyword evidence="6 8" id="KW-1133">Transmembrane helix</keyword>
<dbReference type="InterPro" id="IPR020846">
    <property type="entry name" value="MFS_dom"/>
</dbReference>
<dbReference type="PROSITE" id="PS50850">
    <property type="entry name" value="MFS"/>
    <property type="match status" value="1"/>
</dbReference>
<feature type="domain" description="Major facilitator superfamily (MFS) profile" evidence="9">
    <location>
        <begin position="20"/>
        <end position="481"/>
    </location>
</feature>
<evidence type="ECO:0000256" key="2">
    <source>
        <dbReference type="ARBA" id="ARBA00008537"/>
    </source>
</evidence>
<feature type="transmembrane region" description="Helical" evidence="8">
    <location>
        <begin position="272"/>
        <end position="290"/>
    </location>
</feature>
<dbReference type="EMBL" id="CP002869">
    <property type="protein sequence ID" value="AEI45127.1"/>
    <property type="molecule type" value="Genomic_DNA"/>
</dbReference>
<dbReference type="SUPFAM" id="SSF103473">
    <property type="entry name" value="MFS general substrate transporter"/>
    <property type="match status" value="1"/>
</dbReference>
<dbReference type="HOGENOM" id="CLU_000960_28_0_9"/>
<feature type="transmembrane region" description="Helical" evidence="8">
    <location>
        <begin position="207"/>
        <end position="227"/>
    </location>
</feature>
<dbReference type="NCBIfam" id="TIGR00711">
    <property type="entry name" value="efflux_EmrB"/>
    <property type="match status" value="1"/>
</dbReference>
<dbReference type="RefSeq" id="WP_013920271.1">
    <property type="nucleotide sequence ID" value="NC_015690.1"/>
</dbReference>
<dbReference type="PANTHER" id="PTHR42718:SF9">
    <property type="entry name" value="MAJOR FACILITATOR SUPERFAMILY MULTIDRUG TRANSPORTER MFSC"/>
    <property type="match status" value="1"/>
</dbReference>
<dbReference type="Gene3D" id="1.20.1250.20">
    <property type="entry name" value="MFS general substrate transporter like domains"/>
    <property type="match status" value="1"/>
</dbReference>
<comment type="similarity">
    <text evidence="2">Belongs to the major facilitator superfamily. EmrB family.</text>
</comment>
<evidence type="ECO:0000313" key="10">
    <source>
        <dbReference type="EMBL" id="AEI45127.1"/>
    </source>
</evidence>
<evidence type="ECO:0000256" key="8">
    <source>
        <dbReference type="SAM" id="Phobius"/>
    </source>
</evidence>
<dbReference type="GO" id="GO:0022857">
    <property type="term" value="F:transmembrane transporter activity"/>
    <property type="evidence" value="ECO:0007669"/>
    <property type="project" value="InterPro"/>
</dbReference>
<feature type="transmembrane region" description="Helical" evidence="8">
    <location>
        <begin position="458"/>
        <end position="476"/>
    </location>
</feature>
<feature type="transmembrane region" description="Helical" evidence="8">
    <location>
        <begin position="233"/>
        <end position="252"/>
    </location>
</feature>
<dbReference type="GO" id="GO:0005886">
    <property type="term" value="C:plasma membrane"/>
    <property type="evidence" value="ECO:0007669"/>
    <property type="project" value="UniProtKB-SubCell"/>
</dbReference>
<protein>
    <submittedName>
        <fullName evidence="10">EmrB/QacA family drug resistance transporter</fullName>
    </submittedName>
</protein>
<sequence>MSTPLPPVEDRNQPVAFWPLLIGIFFGSFLAILGVSTINVAIPVLMEDFNTGLDMVQWTLTGFMLATGIIAPITGYLGDRFSTKYLYVFALVGFTLMSGLCAAAWNIESLIAFRILQGVFSGMVMPTTMTIIYQVIPRERQPFAISMWSLSAMLAPALGPTIAGWLIQIFDWHSLFLMNLPFGIVAIYVAVRNIPYYRIAAPKTFDLPGFVTVILSSASLLVAFSNAHTWGWGSWQTLSLLAVGLVSLILFIRRENRVAEPLLNLRVLKYPVYTYTLILSCIITVSLYSGTYLTPVFLQNIQHVSALDTGLILLPASLAMAVFMPITGKLYTKIGPMPLVIAGILLIAVGTLAMAQLTVGVSHTYIILWMTVRNIGIALATMPASNAGMEVIPRELSGHASSVNNWIRQGLGSFSIGLFTSMLASRVSVHSADLAQTGGAAGQAAIGAQAFTMSVNDVYWAATVVVLIGLPFTLTLRRRKNQGGGGKQVPDSGGLQKA</sequence>
<reference evidence="10 11" key="2">
    <citation type="journal article" date="2013" name="Genome Announc.">
        <title>Genome Sequence of Growth-Improving Paenibacillus mucilaginosus Strain KNP414.</title>
        <authorList>
            <person name="Lu J.J."/>
            <person name="Wang J.F."/>
            <person name="Hu X.F."/>
        </authorList>
    </citation>
    <scope>NUCLEOTIDE SEQUENCE [LARGE SCALE GENOMIC DNA]</scope>
    <source>
        <strain evidence="10 11">KNP414</strain>
    </source>
</reference>
<dbReference type="Pfam" id="PF07690">
    <property type="entry name" value="MFS_1"/>
    <property type="match status" value="1"/>
</dbReference>
<keyword evidence="5 8" id="KW-0812">Transmembrane</keyword>
<dbReference type="KEGG" id="pms:KNP414_06606"/>
<dbReference type="PATRIC" id="fig|1036673.3.peg.6157"/>
<feature type="transmembrane region" description="Helical" evidence="8">
    <location>
        <begin position="148"/>
        <end position="170"/>
    </location>
</feature>
<dbReference type="CDD" id="cd17503">
    <property type="entry name" value="MFS_LmrB_MDR_like"/>
    <property type="match status" value="1"/>
</dbReference>
<dbReference type="AlphaFoldDB" id="F8F7A2"/>
<evidence type="ECO:0000256" key="7">
    <source>
        <dbReference type="ARBA" id="ARBA00023136"/>
    </source>
</evidence>
<accession>F8F7A2</accession>
<evidence type="ECO:0000256" key="1">
    <source>
        <dbReference type="ARBA" id="ARBA00004651"/>
    </source>
</evidence>
<evidence type="ECO:0000256" key="5">
    <source>
        <dbReference type="ARBA" id="ARBA00022692"/>
    </source>
</evidence>
<evidence type="ECO:0000313" key="11">
    <source>
        <dbReference type="Proteomes" id="UP000006620"/>
    </source>
</evidence>
<feature type="transmembrane region" description="Helical" evidence="8">
    <location>
        <begin position="20"/>
        <end position="46"/>
    </location>
</feature>
<reference evidence="11" key="1">
    <citation type="submission" date="2011-06" db="EMBL/GenBank/DDBJ databases">
        <title>Complete genome sequence of Paenibacillus mucilaginosus KNP414.</title>
        <authorList>
            <person name="Wang J."/>
            <person name="Hu S."/>
            <person name="Hu X."/>
            <person name="Zhang B."/>
            <person name="Dong D."/>
            <person name="Zhang S."/>
            <person name="Zhao K."/>
            <person name="Wu D."/>
        </authorList>
    </citation>
    <scope>NUCLEOTIDE SEQUENCE [LARGE SCALE GENOMIC DNA]</scope>
    <source>
        <strain evidence="11">KNP414</strain>
    </source>
</reference>
<proteinExistence type="inferred from homology"/>
<name>F8F7A2_PAEMK</name>
<evidence type="ECO:0000259" key="9">
    <source>
        <dbReference type="PROSITE" id="PS50850"/>
    </source>
</evidence>
<feature type="transmembrane region" description="Helical" evidence="8">
    <location>
        <begin position="58"/>
        <end position="78"/>
    </location>
</feature>
<feature type="transmembrane region" description="Helical" evidence="8">
    <location>
        <begin position="339"/>
        <end position="359"/>
    </location>
</feature>
<comment type="subcellular location">
    <subcellularLocation>
        <location evidence="1">Cell membrane</location>
        <topology evidence="1">Multi-pass membrane protein</topology>
    </subcellularLocation>
</comment>
<keyword evidence="4" id="KW-1003">Cell membrane</keyword>
<dbReference type="Gene3D" id="1.20.1720.10">
    <property type="entry name" value="Multidrug resistance protein D"/>
    <property type="match status" value="1"/>
</dbReference>
<feature type="transmembrane region" description="Helical" evidence="8">
    <location>
        <begin position="111"/>
        <end position="136"/>
    </location>
</feature>
<feature type="transmembrane region" description="Helical" evidence="8">
    <location>
        <begin position="176"/>
        <end position="195"/>
    </location>
</feature>
<evidence type="ECO:0000256" key="6">
    <source>
        <dbReference type="ARBA" id="ARBA00022989"/>
    </source>
</evidence>
<evidence type="ECO:0000256" key="3">
    <source>
        <dbReference type="ARBA" id="ARBA00022448"/>
    </source>
</evidence>
<organism evidence="10 11">
    <name type="scientific">Paenibacillus mucilaginosus (strain KNP414)</name>
    <dbReference type="NCBI Taxonomy" id="1036673"/>
    <lineage>
        <taxon>Bacteria</taxon>
        <taxon>Bacillati</taxon>
        <taxon>Bacillota</taxon>
        <taxon>Bacilli</taxon>
        <taxon>Bacillales</taxon>
        <taxon>Paenibacillaceae</taxon>
        <taxon>Paenibacillus</taxon>
    </lineage>
</organism>
<evidence type="ECO:0000256" key="4">
    <source>
        <dbReference type="ARBA" id="ARBA00022475"/>
    </source>
</evidence>
<dbReference type="Proteomes" id="UP000006620">
    <property type="component" value="Chromosome"/>
</dbReference>
<gene>
    <name evidence="10" type="ordered locus">KNP414_06606</name>
</gene>
<dbReference type="InterPro" id="IPR036259">
    <property type="entry name" value="MFS_trans_sf"/>
</dbReference>
<keyword evidence="7 8" id="KW-0472">Membrane</keyword>